<dbReference type="GeneID" id="101863894"/>
<accession>A0ABM1VST2</accession>
<feature type="chain" id="PRO_5044996550" description="Carboxylic ester hydrolase" evidence="3">
    <location>
        <begin position="21"/>
        <end position="580"/>
    </location>
</feature>
<dbReference type="Gene3D" id="3.40.50.1820">
    <property type="entry name" value="alpha/beta hydrolase"/>
    <property type="match status" value="1"/>
</dbReference>
<reference evidence="6" key="1">
    <citation type="submission" date="2025-08" db="UniProtKB">
        <authorList>
            <consortium name="RefSeq"/>
        </authorList>
    </citation>
    <scope>IDENTIFICATION</scope>
</reference>
<name>A0ABM1VST2_APLCA</name>
<keyword evidence="3" id="KW-0732">Signal</keyword>
<organism evidence="5 6">
    <name type="scientific">Aplysia californica</name>
    <name type="common">California sea hare</name>
    <dbReference type="NCBI Taxonomy" id="6500"/>
    <lineage>
        <taxon>Eukaryota</taxon>
        <taxon>Metazoa</taxon>
        <taxon>Spiralia</taxon>
        <taxon>Lophotrochozoa</taxon>
        <taxon>Mollusca</taxon>
        <taxon>Gastropoda</taxon>
        <taxon>Heterobranchia</taxon>
        <taxon>Euthyneura</taxon>
        <taxon>Tectipleura</taxon>
        <taxon>Aplysiida</taxon>
        <taxon>Aplysioidea</taxon>
        <taxon>Aplysiidae</taxon>
        <taxon>Aplysia</taxon>
    </lineage>
</organism>
<keyword evidence="5" id="KW-1185">Reference proteome</keyword>
<dbReference type="EC" id="3.1.1.-" evidence="3"/>
<feature type="domain" description="Carboxylesterase type B" evidence="4">
    <location>
        <begin position="34"/>
        <end position="557"/>
    </location>
</feature>
<dbReference type="InterPro" id="IPR002018">
    <property type="entry name" value="CarbesteraseB"/>
</dbReference>
<dbReference type="InterPro" id="IPR050309">
    <property type="entry name" value="Type-B_Carboxylest/Lipase"/>
</dbReference>
<dbReference type="InterPro" id="IPR019826">
    <property type="entry name" value="Carboxylesterase_B_AS"/>
</dbReference>
<evidence type="ECO:0000256" key="3">
    <source>
        <dbReference type="RuleBase" id="RU361235"/>
    </source>
</evidence>
<dbReference type="PANTHER" id="PTHR11559">
    <property type="entry name" value="CARBOXYLESTERASE"/>
    <property type="match status" value="1"/>
</dbReference>
<comment type="similarity">
    <text evidence="1 3">Belongs to the type-B carboxylesterase/lipase family.</text>
</comment>
<sequence>MLRLVALTLCLCHVTLTVQAISLVRVTSPTSSYVGQAVTTEDGRSFHAFRGVPYAEPPVGDLRFRKPVAKPPLDGEYQALGFKPYCIQMNYMPSSFGAGQEDCLYLNVFTPGLRSSGQSSELLKVLFFIHGGGNLNGFADFYMPGSLVTHNDVIVVTINYRLGLLGFLSTNSSASLGNYGLWDQVLALKWVKNNIRAFGGDPEAITVSGESAGAIDTSVLTLCSQARGLFARAFSMSGATGVDHPMVLAREPVTMAELAARREQCLGETDPVPETDEQWAPVVECLRKVPEDRFGSMAGLGEMPLIGPVVDGDLVPNDIKNLFSDQAYLERIGFHDKQYLVSVVHNEGSIFETMLDDMRSSMTEEQLASIPPDALFYGLISELLKSGYGQVSPEVVAKVAEYYQENFEVSPVADFSADSFFIIPSLEYINAASGSANQSKAWLLRFVNFAEFMTEKNKGMCHVMDLFYLFDIDINEIKKWVDFKIDSSKWSQEDTDLKAKYGQLVSSFVKTGKPEVPKEASGKEPPTWPPYDPVKGQYLAFSSAPSLAQHLKADRLRLFQQQIPEWIQEFPLQPPSKEEL</sequence>
<evidence type="ECO:0000256" key="1">
    <source>
        <dbReference type="ARBA" id="ARBA00005964"/>
    </source>
</evidence>
<dbReference type="PROSITE" id="PS00122">
    <property type="entry name" value="CARBOXYLESTERASE_B_1"/>
    <property type="match status" value="1"/>
</dbReference>
<dbReference type="Pfam" id="PF00135">
    <property type="entry name" value="COesterase"/>
    <property type="match status" value="1"/>
</dbReference>
<dbReference type="Proteomes" id="UP000694888">
    <property type="component" value="Unplaced"/>
</dbReference>
<dbReference type="InterPro" id="IPR029058">
    <property type="entry name" value="AB_hydrolase_fold"/>
</dbReference>
<evidence type="ECO:0000256" key="2">
    <source>
        <dbReference type="ARBA" id="ARBA00022801"/>
    </source>
</evidence>
<evidence type="ECO:0000259" key="4">
    <source>
        <dbReference type="Pfam" id="PF00135"/>
    </source>
</evidence>
<protein>
    <recommendedName>
        <fullName evidence="3">Carboxylic ester hydrolase</fullName>
        <ecNumber evidence="3">3.1.1.-</ecNumber>
    </recommendedName>
</protein>
<evidence type="ECO:0000313" key="5">
    <source>
        <dbReference type="Proteomes" id="UP000694888"/>
    </source>
</evidence>
<dbReference type="InterPro" id="IPR019819">
    <property type="entry name" value="Carboxylesterase_B_CS"/>
</dbReference>
<dbReference type="RefSeq" id="XP_035825474.1">
    <property type="nucleotide sequence ID" value="XM_035969581.1"/>
</dbReference>
<gene>
    <name evidence="6" type="primary">LOC101863894</name>
</gene>
<evidence type="ECO:0000313" key="6">
    <source>
        <dbReference type="RefSeq" id="XP_035825474.1"/>
    </source>
</evidence>
<feature type="signal peptide" evidence="3">
    <location>
        <begin position="1"/>
        <end position="20"/>
    </location>
</feature>
<proteinExistence type="inferred from homology"/>
<keyword evidence="2 3" id="KW-0378">Hydrolase</keyword>
<dbReference type="PROSITE" id="PS00941">
    <property type="entry name" value="CARBOXYLESTERASE_B_2"/>
    <property type="match status" value="1"/>
</dbReference>
<dbReference type="SUPFAM" id="SSF53474">
    <property type="entry name" value="alpha/beta-Hydrolases"/>
    <property type="match status" value="1"/>
</dbReference>